<gene>
    <name evidence="2" type="ORF">FE810_03955</name>
</gene>
<reference evidence="2 3" key="1">
    <citation type="submission" date="2019-05" db="EMBL/GenBank/DDBJ databases">
        <title>Genome sequences of Thalassotalea litorea 1K03283.</title>
        <authorList>
            <person name="Zhang D."/>
        </authorList>
    </citation>
    <scope>NUCLEOTIDE SEQUENCE [LARGE SCALE GENOMIC DNA]</scope>
    <source>
        <strain evidence="2 3">MCCC 1K03283</strain>
    </source>
</reference>
<proteinExistence type="predicted"/>
<name>A0A5R9IMA6_9GAMM</name>
<evidence type="ECO:0000313" key="3">
    <source>
        <dbReference type="Proteomes" id="UP000307790"/>
    </source>
</evidence>
<dbReference type="Proteomes" id="UP000307790">
    <property type="component" value="Unassembled WGS sequence"/>
</dbReference>
<protein>
    <submittedName>
        <fullName evidence="2">Uncharacterized protein</fullName>
    </submittedName>
</protein>
<dbReference type="OrthoDB" id="6228378at2"/>
<keyword evidence="3" id="KW-1185">Reference proteome</keyword>
<evidence type="ECO:0000256" key="1">
    <source>
        <dbReference type="SAM" id="Phobius"/>
    </source>
</evidence>
<dbReference type="EMBL" id="VCBC01000004">
    <property type="protein sequence ID" value="TLU66675.1"/>
    <property type="molecule type" value="Genomic_DNA"/>
</dbReference>
<organism evidence="2 3">
    <name type="scientific">Thalassotalea litorea</name>
    <dbReference type="NCBI Taxonomy" id="2020715"/>
    <lineage>
        <taxon>Bacteria</taxon>
        <taxon>Pseudomonadati</taxon>
        <taxon>Pseudomonadota</taxon>
        <taxon>Gammaproteobacteria</taxon>
        <taxon>Alteromonadales</taxon>
        <taxon>Colwelliaceae</taxon>
        <taxon>Thalassotalea</taxon>
    </lineage>
</organism>
<sequence>MDLWLSVTILCLGAVGLMLVIVGSLFSAIHALGKKQYVFGWLNFLFLPAILYCALHWRDAQYPARLTFGGLALLLVTGLLILISEVS</sequence>
<feature type="transmembrane region" description="Helical" evidence="1">
    <location>
        <begin position="38"/>
        <end position="57"/>
    </location>
</feature>
<feature type="transmembrane region" description="Helical" evidence="1">
    <location>
        <begin position="6"/>
        <end position="26"/>
    </location>
</feature>
<dbReference type="AlphaFoldDB" id="A0A5R9IMA6"/>
<keyword evidence="1" id="KW-0812">Transmembrane</keyword>
<feature type="transmembrane region" description="Helical" evidence="1">
    <location>
        <begin position="63"/>
        <end position="83"/>
    </location>
</feature>
<comment type="caution">
    <text evidence="2">The sequence shown here is derived from an EMBL/GenBank/DDBJ whole genome shotgun (WGS) entry which is preliminary data.</text>
</comment>
<accession>A0A5R9IMA6</accession>
<dbReference type="RefSeq" id="WP_138318741.1">
    <property type="nucleotide sequence ID" value="NZ_VCBC01000004.1"/>
</dbReference>
<evidence type="ECO:0000313" key="2">
    <source>
        <dbReference type="EMBL" id="TLU66675.1"/>
    </source>
</evidence>
<keyword evidence="1" id="KW-1133">Transmembrane helix</keyword>
<keyword evidence="1" id="KW-0472">Membrane</keyword>